<dbReference type="EMBL" id="LT838813">
    <property type="protein sequence ID" value="SMD43649.1"/>
    <property type="molecule type" value="Genomic_DNA"/>
</dbReference>
<dbReference type="InterPro" id="IPR009050">
    <property type="entry name" value="Globin-like_sf"/>
</dbReference>
<evidence type="ECO:0000313" key="2">
    <source>
        <dbReference type="Proteomes" id="UP000192333"/>
    </source>
</evidence>
<name>A0A1W2H437_9BACT</name>
<keyword evidence="2" id="KW-1185">Reference proteome</keyword>
<dbReference type="RefSeq" id="WP_084120526.1">
    <property type="nucleotide sequence ID" value="NZ_LT838813.1"/>
</dbReference>
<organism evidence="1 2">
    <name type="scientific">Aquiflexum balticum DSM 16537</name>
    <dbReference type="NCBI Taxonomy" id="758820"/>
    <lineage>
        <taxon>Bacteria</taxon>
        <taxon>Pseudomonadati</taxon>
        <taxon>Bacteroidota</taxon>
        <taxon>Cytophagia</taxon>
        <taxon>Cytophagales</taxon>
        <taxon>Cyclobacteriaceae</taxon>
        <taxon>Aquiflexum</taxon>
    </lineage>
</organism>
<accession>A0A1W2H437</accession>
<dbReference type="OrthoDB" id="25954at2"/>
<reference evidence="2" key="1">
    <citation type="submission" date="2017-04" db="EMBL/GenBank/DDBJ databases">
        <authorList>
            <person name="Varghese N."/>
            <person name="Submissions S."/>
        </authorList>
    </citation>
    <scope>NUCLEOTIDE SEQUENCE [LARGE SCALE GENOMIC DNA]</scope>
    <source>
        <strain evidence="2">DSM 16537</strain>
    </source>
</reference>
<evidence type="ECO:0000313" key="1">
    <source>
        <dbReference type="EMBL" id="SMD43649.1"/>
    </source>
</evidence>
<protein>
    <submittedName>
        <fullName evidence="1">Hemoglobin</fullName>
    </submittedName>
</protein>
<proteinExistence type="predicted"/>
<dbReference type="CDD" id="cd08916">
    <property type="entry name" value="TrHb3_P"/>
    <property type="match status" value="1"/>
</dbReference>
<dbReference type="STRING" id="758820.SAMN00777080_2254"/>
<dbReference type="Gene3D" id="1.10.490.10">
    <property type="entry name" value="Globins"/>
    <property type="match status" value="1"/>
</dbReference>
<dbReference type="Proteomes" id="UP000192333">
    <property type="component" value="Chromosome I"/>
</dbReference>
<dbReference type="GO" id="GO:0019825">
    <property type="term" value="F:oxygen binding"/>
    <property type="evidence" value="ECO:0007669"/>
    <property type="project" value="InterPro"/>
</dbReference>
<dbReference type="InterPro" id="IPR012292">
    <property type="entry name" value="Globin/Proto"/>
</dbReference>
<dbReference type="AlphaFoldDB" id="A0A1W2H437"/>
<dbReference type="SUPFAM" id="SSF46458">
    <property type="entry name" value="Globin-like"/>
    <property type="match status" value="1"/>
</dbReference>
<gene>
    <name evidence="1" type="ORF">SAMN00777080_2254</name>
</gene>
<dbReference type="GO" id="GO:0020037">
    <property type="term" value="F:heme binding"/>
    <property type="evidence" value="ECO:0007669"/>
    <property type="project" value="InterPro"/>
</dbReference>
<sequence>MERKAIENRDDVSLLVRSFYARIRVHEHLGPIFNEVVEDWETHLERLTDFWEMVLLNSGPGAGKFSPVPVHKEVDQKTGNKIEQLHFGNWLELWFSTLDTYFYGKNADYAKEHARNMAHILFFRIIEGRSKTMKF</sequence>